<dbReference type="Pfam" id="PF00528">
    <property type="entry name" value="BPD_transp_1"/>
    <property type="match status" value="2"/>
</dbReference>
<keyword evidence="4 5" id="KW-0472">Membrane</keyword>
<feature type="transmembrane region" description="Helical" evidence="5">
    <location>
        <begin position="537"/>
        <end position="558"/>
    </location>
</feature>
<dbReference type="EnsemblBacteria" id="ACK42051">
    <property type="protein sequence ID" value="ACK42051"/>
    <property type="gene ID" value="Dtur_0769"/>
</dbReference>
<name>B8DZW8_DICTD</name>
<dbReference type="InterPro" id="IPR000515">
    <property type="entry name" value="MetI-like"/>
</dbReference>
<organism evidence="7 8">
    <name type="scientific">Dictyoglomus turgidum (strain DSM 6724 / Z-1310)</name>
    <dbReference type="NCBI Taxonomy" id="515635"/>
    <lineage>
        <taxon>Bacteria</taxon>
        <taxon>Pseudomonadati</taxon>
        <taxon>Dictyoglomota</taxon>
        <taxon>Dictyoglomia</taxon>
        <taxon>Dictyoglomales</taxon>
        <taxon>Dictyoglomaceae</taxon>
        <taxon>Dictyoglomus</taxon>
    </lineage>
</organism>
<dbReference type="eggNOG" id="COG4986">
    <property type="taxonomic scope" value="Bacteria"/>
</dbReference>
<feature type="transmembrane region" description="Helical" evidence="5">
    <location>
        <begin position="59"/>
        <end position="82"/>
    </location>
</feature>
<dbReference type="Proteomes" id="UP000007719">
    <property type="component" value="Chromosome"/>
</dbReference>
<feature type="transmembrane region" description="Helical" evidence="5">
    <location>
        <begin position="328"/>
        <end position="351"/>
    </location>
</feature>
<accession>B8DZW8</accession>
<comment type="similarity">
    <text evidence="5">Belongs to the binding-protein-dependent transport system permease family.</text>
</comment>
<evidence type="ECO:0000256" key="5">
    <source>
        <dbReference type="RuleBase" id="RU363032"/>
    </source>
</evidence>
<feature type="transmembrane region" description="Helical" evidence="5">
    <location>
        <begin position="405"/>
        <end position="426"/>
    </location>
</feature>
<protein>
    <submittedName>
        <fullName evidence="7">Binding-protein-dependent transport systems inner membrane component</fullName>
    </submittedName>
</protein>
<dbReference type="EMBL" id="CP001251">
    <property type="protein sequence ID" value="ACK42051.1"/>
    <property type="molecule type" value="Genomic_DNA"/>
</dbReference>
<evidence type="ECO:0000256" key="2">
    <source>
        <dbReference type="ARBA" id="ARBA00022692"/>
    </source>
</evidence>
<evidence type="ECO:0000256" key="4">
    <source>
        <dbReference type="ARBA" id="ARBA00023136"/>
    </source>
</evidence>
<dbReference type="PANTHER" id="PTHR42744:SF1">
    <property type="entry name" value="BINDING-PROTEIN-DEPENDENT TRANSPORT SYSTEMS INNER MEMBRANE COMPONENT"/>
    <property type="match status" value="1"/>
</dbReference>
<feature type="transmembrane region" description="Helical" evidence="5">
    <location>
        <begin position="432"/>
        <end position="450"/>
    </location>
</feature>
<dbReference type="Gene3D" id="1.10.3720.10">
    <property type="entry name" value="MetI-like"/>
    <property type="match status" value="2"/>
</dbReference>
<feature type="transmembrane region" description="Helical" evidence="5">
    <location>
        <begin position="20"/>
        <end position="39"/>
    </location>
</feature>
<evidence type="ECO:0000256" key="3">
    <source>
        <dbReference type="ARBA" id="ARBA00022989"/>
    </source>
</evidence>
<comment type="subcellular location">
    <subcellularLocation>
        <location evidence="1 5">Cell membrane</location>
        <topology evidence="1 5">Multi-pass membrane protein</topology>
    </subcellularLocation>
</comment>
<dbReference type="OrthoDB" id="9806809at2"/>
<dbReference type="RefSeq" id="WP_012583136.1">
    <property type="nucleotide sequence ID" value="NC_011661.1"/>
</dbReference>
<dbReference type="PROSITE" id="PS50928">
    <property type="entry name" value="ABC_TM1"/>
    <property type="match status" value="2"/>
</dbReference>
<keyword evidence="8" id="KW-1185">Reference proteome</keyword>
<sequence>MSRVIWSPVKYRRFSFGDIIILLFIGSIIYAISSLNTIYSKPTEIISLDLSPQKLPLYSLFSLLRMIFAYFISLVFTIVYAYTAAYKKSLEKILIPLLDILQSIPVLSFLPPVFMAVIAMFPGSKLGLEITSIILIFTGQVWNMVFSFYQSLISIPKDLREAASLLKLNPWQRFWYLELPYAAIGLIWNSMMSWAGGWFFLMACEMFTLTNQNFVLPGLGSYLSFAALKGDLLKIFYGLFALITVIVLLDQLVWRPLLAWSQKFKVEYVQAEGYYSSRVLLWYRRSRIFDFLYKKVIFPLREKLENFFVLYYNKRGTQEGKASIVSKLFITLISLITIALVLRGFIGLLRLIITLPLPMWKNIIYSALLTLLRVTTAVLIALSWTLPLGVRIGMNPKLSRLIQPVVQIVASVPATAIFPVIVMYLINLPGGLNIASIILMLLGTQWYLLFNTIAGGMSIPNDLIEISALLKLSKIDRWRILILPSILPFVVTGGITAMGGAFNASIVSEYIEFQNQIYKIKGLGALITEASSKGDNALLAASTLVMAIMVVTINRLFWKRLFKKSEELLS</sequence>
<dbReference type="AlphaFoldDB" id="B8DZW8"/>
<proteinExistence type="inferred from homology"/>
<feature type="domain" description="ABC transmembrane type-1" evidence="6">
    <location>
        <begin position="59"/>
        <end position="258"/>
    </location>
</feature>
<feature type="transmembrane region" description="Helical" evidence="5">
    <location>
        <begin position="480"/>
        <end position="502"/>
    </location>
</feature>
<feature type="domain" description="ABC transmembrane type-1" evidence="6">
    <location>
        <begin position="367"/>
        <end position="557"/>
    </location>
</feature>
<dbReference type="PATRIC" id="fig|515635.4.peg.806"/>
<feature type="transmembrane region" description="Helical" evidence="5">
    <location>
        <begin position="94"/>
        <end position="121"/>
    </location>
</feature>
<dbReference type="InterPro" id="IPR035906">
    <property type="entry name" value="MetI-like_sf"/>
</dbReference>
<dbReference type="HOGENOM" id="CLU_036171_2_0_0"/>
<keyword evidence="5" id="KW-0813">Transport</keyword>
<keyword evidence="3 5" id="KW-1133">Transmembrane helix</keyword>
<dbReference type="SUPFAM" id="SSF161098">
    <property type="entry name" value="MetI-like"/>
    <property type="match status" value="2"/>
</dbReference>
<evidence type="ECO:0000259" key="6">
    <source>
        <dbReference type="PROSITE" id="PS50928"/>
    </source>
</evidence>
<dbReference type="STRING" id="515635.Dtur_0769"/>
<evidence type="ECO:0000313" key="8">
    <source>
        <dbReference type="Proteomes" id="UP000007719"/>
    </source>
</evidence>
<dbReference type="KEGG" id="dtu:Dtur_0769"/>
<evidence type="ECO:0000313" key="7">
    <source>
        <dbReference type="EMBL" id="ACK42051.1"/>
    </source>
</evidence>
<dbReference type="InParanoid" id="B8DZW8"/>
<dbReference type="GO" id="GO:0005886">
    <property type="term" value="C:plasma membrane"/>
    <property type="evidence" value="ECO:0007669"/>
    <property type="project" value="UniProtKB-SubCell"/>
</dbReference>
<dbReference type="PANTHER" id="PTHR42744">
    <property type="entry name" value="BINDING-PROTEIN-DEPENDENT TRANSPORT SYSTEMS INNER MEMBRANE COMPONENT"/>
    <property type="match status" value="1"/>
</dbReference>
<feature type="transmembrane region" description="Helical" evidence="5">
    <location>
        <begin position="235"/>
        <end position="254"/>
    </location>
</feature>
<dbReference type="CDD" id="cd06261">
    <property type="entry name" value="TM_PBP2"/>
    <property type="match status" value="2"/>
</dbReference>
<keyword evidence="2 5" id="KW-0812">Transmembrane</keyword>
<dbReference type="GO" id="GO:0055085">
    <property type="term" value="P:transmembrane transport"/>
    <property type="evidence" value="ECO:0007669"/>
    <property type="project" value="InterPro"/>
</dbReference>
<feature type="transmembrane region" description="Helical" evidence="5">
    <location>
        <begin position="133"/>
        <end position="153"/>
    </location>
</feature>
<evidence type="ECO:0000256" key="1">
    <source>
        <dbReference type="ARBA" id="ARBA00004651"/>
    </source>
</evidence>
<feature type="transmembrane region" description="Helical" evidence="5">
    <location>
        <begin position="363"/>
        <end position="384"/>
    </location>
</feature>
<reference evidence="8" key="1">
    <citation type="journal article" date="2016" name="Front. Microbiol.">
        <title>The complete genome sequence of hyperthermophile Dictyoglomus turgidum DSM 6724 reveals a specialized carbohydrate fermentor.</title>
        <authorList>
            <person name="Brumm P.J."/>
            <person name="Gowda K."/>
            <person name="Robb F.T."/>
            <person name="Mead D.A."/>
        </authorList>
    </citation>
    <scope>NUCLEOTIDE SEQUENCE [LARGE SCALE GENOMIC DNA]</scope>
    <source>
        <strain evidence="8">DSM 6724 / Z-1310</strain>
    </source>
</reference>
<gene>
    <name evidence="7" type="ordered locus">Dtur_0769</name>
</gene>